<dbReference type="STRING" id="375451.RD1_2740"/>
<accession>Q165S0</accession>
<protein>
    <submittedName>
        <fullName evidence="1">Uncharacterized protein</fullName>
    </submittedName>
</protein>
<dbReference type="EMBL" id="CP000362">
    <property type="protein sequence ID" value="ABG32273.1"/>
    <property type="molecule type" value="Genomic_DNA"/>
</dbReference>
<organism evidence="1 2">
    <name type="scientific">Roseobacter denitrificans (strain ATCC 33942 / OCh 114)</name>
    <name type="common">Erythrobacter sp. (strain OCh 114)</name>
    <name type="synonym">Roseobacter denitrificans</name>
    <dbReference type="NCBI Taxonomy" id="375451"/>
    <lineage>
        <taxon>Bacteria</taxon>
        <taxon>Pseudomonadati</taxon>
        <taxon>Pseudomonadota</taxon>
        <taxon>Alphaproteobacteria</taxon>
        <taxon>Rhodobacterales</taxon>
        <taxon>Roseobacteraceae</taxon>
        <taxon>Roseobacter</taxon>
    </lineage>
</organism>
<name>Q165S0_ROSDO</name>
<dbReference type="Proteomes" id="UP000007029">
    <property type="component" value="Chromosome"/>
</dbReference>
<evidence type="ECO:0000313" key="1">
    <source>
        <dbReference type="EMBL" id="ABG32273.1"/>
    </source>
</evidence>
<evidence type="ECO:0000313" key="2">
    <source>
        <dbReference type="Proteomes" id="UP000007029"/>
    </source>
</evidence>
<dbReference type="KEGG" id="rde:RD1_2740"/>
<dbReference type="HOGENOM" id="CLU_3188474_0_0_5"/>
<reference evidence="1 2" key="1">
    <citation type="journal article" date="2007" name="J. Bacteriol.">
        <title>The complete genome sequence of Roseobacter denitrificans reveals a mixotrophic rather than photosynthetic metabolism.</title>
        <authorList>
            <person name="Swingley W.D."/>
            <person name="Sadekar S."/>
            <person name="Mastrian S.D."/>
            <person name="Matthies H.J."/>
            <person name="Hao J."/>
            <person name="Ramos H."/>
            <person name="Acharya C.R."/>
            <person name="Conrad A.L."/>
            <person name="Taylor H.L."/>
            <person name="Dejesa L.C."/>
            <person name="Shah M.K."/>
            <person name="O'huallachain M.E."/>
            <person name="Lince M.T."/>
            <person name="Blankenship R.E."/>
            <person name="Beatty J.T."/>
            <person name="Touchman J.W."/>
        </authorList>
    </citation>
    <scope>NUCLEOTIDE SEQUENCE [LARGE SCALE GENOMIC DNA]</scope>
    <source>
        <strain evidence="2">ATCC 33942 / OCh 114</strain>
    </source>
</reference>
<dbReference type="AlphaFoldDB" id="Q165S0"/>
<sequence length="46" mass="5049">MQAFFLFGHIASFKAMLDRCGAREPFSAFGILFARAARHDACNAAL</sequence>
<keyword evidence="2" id="KW-1185">Reference proteome</keyword>
<gene>
    <name evidence="1" type="ordered locus">RD1_2740</name>
</gene>
<proteinExistence type="predicted"/>